<protein>
    <submittedName>
        <fullName evidence="1">Uncharacterized protein</fullName>
    </submittedName>
</protein>
<organism evidence="1">
    <name type="scientific">Myoviridae sp. ctncN39</name>
    <dbReference type="NCBI Taxonomy" id="2825170"/>
    <lineage>
        <taxon>Viruses</taxon>
        <taxon>Duplodnaviria</taxon>
        <taxon>Heunggongvirae</taxon>
        <taxon>Uroviricota</taxon>
        <taxon>Caudoviricetes</taxon>
    </lineage>
</organism>
<dbReference type="EMBL" id="BK016183">
    <property type="protein sequence ID" value="DAG00856.1"/>
    <property type="molecule type" value="Genomic_DNA"/>
</dbReference>
<name>A0A8S5V279_9CAUD</name>
<evidence type="ECO:0000313" key="1">
    <source>
        <dbReference type="EMBL" id="DAG00856.1"/>
    </source>
</evidence>
<accession>A0A8S5V279</accession>
<reference evidence="1" key="1">
    <citation type="journal article" date="2021" name="Proc. Natl. Acad. Sci. U.S.A.">
        <title>A Catalog of Tens of Thousands of Viruses from Human Metagenomes Reveals Hidden Associations with Chronic Diseases.</title>
        <authorList>
            <person name="Tisza M.J."/>
            <person name="Buck C.B."/>
        </authorList>
    </citation>
    <scope>NUCLEOTIDE SEQUENCE</scope>
    <source>
        <strain evidence="1">CtncN39</strain>
    </source>
</reference>
<proteinExistence type="predicted"/>
<sequence>MKQKKRQSRRGSTKTVKIMGSKTRAALLRVQEATAGKLADFAEAKNDTPLAEGLSIDPFDMPLVTQALNLIERIEVLCQSTGR</sequence>